<dbReference type="PANTHER" id="PTHR37422">
    <property type="entry name" value="TEICHURONIC ACID BIOSYNTHESIS PROTEIN TUAE"/>
    <property type="match status" value="1"/>
</dbReference>
<dbReference type="Proteomes" id="UP000093694">
    <property type="component" value="Unassembled WGS sequence"/>
</dbReference>
<dbReference type="EMBL" id="LROR01000027">
    <property type="protein sequence ID" value="OBR97326.1"/>
    <property type="molecule type" value="Genomic_DNA"/>
</dbReference>
<protein>
    <submittedName>
        <fullName evidence="7 8">O-antigen ligase</fullName>
    </submittedName>
</protein>
<evidence type="ECO:0000256" key="3">
    <source>
        <dbReference type="ARBA" id="ARBA00022989"/>
    </source>
</evidence>
<evidence type="ECO:0000256" key="2">
    <source>
        <dbReference type="ARBA" id="ARBA00022692"/>
    </source>
</evidence>
<evidence type="ECO:0000256" key="1">
    <source>
        <dbReference type="ARBA" id="ARBA00004141"/>
    </source>
</evidence>
<keyword evidence="2 5" id="KW-0812">Transmembrane</keyword>
<feature type="transmembrane region" description="Helical" evidence="5">
    <location>
        <begin position="362"/>
        <end position="380"/>
    </location>
</feature>
<dbReference type="GO" id="GO:0016020">
    <property type="term" value="C:membrane"/>
    <property type="evidence" value="ECO:0007669"/>
    <property type="project" value="UniProtKB-SubCell"/>
</dbReference>
<proteinExistence type="predicted"/>
<feature type="transmembrane region" description="Helical" evidence="5">
    <location>
        <begin position="32"/>
        <end position="51"/>
    </location>
</feature>
<reference evidence="8 10" key="2">
    <citation type="journal article" date="2016" name="Front. Microbiol.">
        <title>Industrial Acetogenic Biocatalysts: A Comparative Metabolic and Genomic Analysis.</title>
        <authorList>
            <person name="Bengelsdorf F."/>
            <person name="Poehlein A."/>
            <person name="Sonja S."/>
            <person name="Erz C."/>
            <person name="Hummel T."/>
            <person name="Hoffmeister S."/>
            <person name="Daniel R."/>
            <person name="Durre P."/>
        </authorList>
    </citation>
    <scope>NUCLEOTIDE SEQUENCE [LARGE SCALE GENOMIC DNA]</scope>
    <source>
        <strain evidence="8 10">PTA-10522</strain>
    </source>
</reference>
<dbReference type="EMBL" id="LITQ01000002">
    <property type="protein sequence ID" value="OAA94566.1"/>
    <property type="molecule type" value="Genomic_DNA"/>
</dbReference>
<organism evidence="7 9">
    <name type="scientific">Clostridium coskatii</name>
    <dbReference type="NCBI Taxonomy" id="1705578"/>
    <lineage>
        <taxon>Bacteria</taxon>
        <taxon>Bacillati</taxon>
        <taxon>Bacillota</taxon>
        <taxon>Clostridia</taxon>
        <taxon>Eubacteriales</taxon>
        <taxon>Clostridiaceae</taxon>
        <taxon>Clostridium</taxon>
    </lineage>
</organism>
<evidence type="ECO:0000313" key="9">
    <source>
        <dbReference type="Proteomes" id="UP000077384"/>
    </source>
</evidence>
<dbReference type="AlphaFoldDB" id="A0A166U4U5"/>
<feature type="transmembrane region" description="Helical" evidence="5">
    <location>
        <begin position="97"/>
        <end position="115"/>
    </location>
</feature>
<dbReference type="Pfam" id="PF04932">
    <property type="entry name" value="Wzy_C"/>
    <property type="match status" value="1"/>
</dbReference>
<feature type="transmembrane region" description="Helical" evidence="5">
    <location>
        <begin position="221"/>
        <end position="254"/>
    </location>
</feature>
<keyword evidence="3 5" id="KW-1133">Transmembrane helix</keyword>
<feature type="transmembrane region" description="Helical" evidence="5">
    <location>
        <begin position="122"/>
        <end position="143"/>
    </location>
</feature>
<evidence type="ECO:0000313" key="10">
    <source>
        <dbReference type="Proteomes" id="UP000093694"/>
    </source>
</evidence>
<dbReference type="GO" id="GO:0016874">
    <property type="term" value="F:ligase activity"/>
    <property type="evidence" value="ECO:0007669"/>
    <property type="project" value="UniProtKB-KW"/>
</dbReference>
<name>A0A166U4U5_9CLOT</name>
<feature type="transmembrane region" description="Helical" evidence="5">
    <location>
        <begin position="199"/>
        <end position="215"/>
    </location>
</feature>
<dbReference type="RefSeq" id="WP_063600046.1">
    <property type="nucleotide sequence ID" value="NZ_LITQ01000002.1"/>
</dbReference>
<feature type="transmembrane region" description="Helical" evidence="5">
    <location>
        <begin position="175"/>
        <end position="192"/>
    </location>
</feature>
<keyword evidence="4 5" id="KW-0472">Membrane</keyword>
<reference evidence="7 9" key="1">
    <citation type="journal article" date="2015" name="Biotechnol. Bioeng.">
        <title>Genome sequence and phenotypic characterization of Caulobacter segnis.</title>
        <authorList>
            <person name="Patel S."/>
            <person name="Fletcher B."/>
            <person name="Scott D.C."/>
            <person name="Ely B."/>
        </authorList>
    </citation>
    <scope>NUCLEOTIDE SEQUENCE [LARGE SCALE GENOMIC DNA]</scope>
    <source>
        <strain evidence="7 9">PS02</strain>
    </source>
</reference>
<gene>
    <name evidence="8" type="ORF">CLCOS_04970</name>
    <name evidence="7" type="ORF">WX73_02277</name>
</gene>
<accession>A0A166U4U5</accession>
<dbReference type="InterPro" id="IPR051533">
    <property type="entry name" value="WaaL-like"/>
</dbReference>
<sequence length="419" mass="48244">MFLDRFLYVLICAYIVLLPLLPNKMALGKINIPPADCILAFILIGYFVKFLTSKECRTRFFSGIKDFFTNYLTIFMSILALMMLISVSYAVDRGLALSESFRFISYIILFFMIKYEWNRKELLNGILGSYICTNVIICIYGIYQNFTGFGLSDKFKNYGYTKFKITATMDNPNNLAAFLILAIFPMIMLAIYEKKKERKLFYSLLAALMFLNLTFTGSRNAIVGVAIGMVILVIMCSLKFVLPICVIAGASLFIPEIRERIMAINDPVQNQSRIYLWKIAQKMIKDHPLFGVGNGNYVSLYDKYTNIYPQYKFYGYSKWPCHNSYLKMETELGIIGGVSFVALLLSSLIKVKSFVDTTKSKFYKHFYIGFLASMVAFYVMNLVDNLFFVPKTTTYFWILLAVSQGMMYREKKNEGMFLS</sequence>
<feature type="transmembrane region" description="Helical" evidence="5">
    <location>
        <begin position="71"/>
        <end position="91"/>
    </location>
</feature>
<feature type="transmembrane region" description="Helical" evidence="5">
    <location>
        <begin position="332"/>
        <end position="350"/>
    </location>
</feature>
<dbReference type="Proteomes" id="UP000077384">
    <property type="component" value="Unassembled WGS sequence"/>
</dbReference>
<comment type="caution">
    <text evidence="7">The sequence shown here is derived from an EMBL/GenBank/DDBJ whole genome shotgun (WGS) entry which is preliminary data.</text>
</comment>
<feature type="transmembrane region" description="Helical" evidence="5">
    <location>
        <begin position="7"/>
        <end position="26"/>
    </location>
</feature>
<dbReference type="PANTHER" id="PTHR37422:SF17">
    <property type="entry name" value="O-ANTIGEN LIGASE"/>
    <property type="match status" value="1"/>
</dbReference>
<evidence type="ECO:0000313" key="8">
    <source>
        <dbReference type="EMBL" id="OBR97326.1"/>
    </source>
</evidence>
<evidence type="ECO:0000256" key="4">
    <source>
        <dbReference type="ARBA" id="ARBA00023136"/>
    </source>
</evidence>
<evidence type="ECO:0000259" key="6">
    <source>
        <dbReference type="Pfam" id="PF04932"/>
    </source>
</evidence>
<dbReference type="InterPro" id="IPR007016">
    <property type="entry name" value="O-antigen_ligase-rel_domated"/>
</dbReference>
<comment type="subcellular location">
    <subcellularLocation>
        <location evidence="1">Membrane</location>
        <topology evidence="1">Multi-pass membrane protein</topology>
    </subcellularLocation>
</comment>
<dbReference type="PATRIC" id="fig|1705578.3.peg.1600"/>
<feature type="domain" description="O-antigen ligase-related" evidence="6">
    <location>
        <begin position="205"/>
        <end position="341"/>
    </location>
</feature>
<evidence type="ECO:0000313" key="7">
    <source>
        <dbReference type="EMBL" id="OAA94566.1"/>
    </source>
</evidence>
<keyword evidence="7" id="KW-0436">Ligase</keyword>
<keyword evidence="10" id="KW-1185">Reference proteome</keyword>
<evidence type="ECO:0000256" key="5">
    <source>
        <dbReference type="SAM" id="Phobius"/>
    </source>
</evidence>